<proteinExistence type="inferred from homology"/>
<keyword evidence="3" id="KW-0328">Glycosyltransferase</keyword>
<evidence type="ECO:0000256" key="8">
    <source>
        <dbReference type="ARBA" id="ARBA00048689"/>
    </source>
</evidence>
<dbReference type="AlphaFoldDB" id="A0A916K2D4"/>
<dbReference type="GO" id="GO:0016757">
    <property type="term" value="F:glycosyltransferase activity"/>
    <property type="evidence" value="ECO:0007669"/>
    <property type="project" value="UniProtKB-KW"/>
</dbReference>
<dbReference type="InterPro" id="IPR050256">
    <property type="entry name" value="Glycosyltransferase_2"/>
</dbReference>
<accession>A0A916K2D4</accession>
<evidence type="ECO:0000256" key="7">
    <source>
        <dbReference type="ARBA" id="ARBA00040894"/>
    </source>
</evidence>
<evidence type="ECO:0000256" key="4">
    <source>
        <dbReference type="ARBA" id="ARBA00022679"/>
    </source>
</evidence>
<comment type="catalytic activity">
    <reaction evidence="9">
        <text>an NDP-alpha-D-glucose + (2R)-3-phosphoglycerate = (2R)-2-O-(alpha-D-glucopyranosyl)-3-phospho-glycerate + a ribonucleoside 5'-diphosphate + H(+)</text>
        <dbReference type="Rhea" id="RHEA:47244"/>
        <dbReference type="ChEBI" id="CHEBI:15378"/>
        <dbReference type="ChEBI" id="CHEBI:57930"/>
        <dbReference type="ChEBI" id="CHEBI:58272"/>
        <dbReference type="ChEBI" id="CHEBI:62600"/>
        <dbReference type="ChEBI" id="CHEBI:76533"/>
        <dbReference type="EC" id="2.4.1.266"/>
    </reaction>
    <physiologicalReaction direction="left-to-right" evidence="9">
        <dbReference type="Rhea" id="RHEA:47245"/>
    </physiologicalReaction>
</comment>
<dbReference type="Pfam" id="PF00535">
    <property type="entry name" value="Glycos_transf_2"/>
    <property type="match status" value="1"/>
</dbReference>
<dbReference type="EC" id="2.4.1.266" evidence="6"/>
<evidence type="ECO:0000313" key="11">
    <source>
        <dbReference type="EMBL" id="CAG7623836.1"/>
    </source>
</evidence>
<feature type="domain" description="Glycosyltransferase 2-like" evidence="10">
    <location>
        <begin position="30"/>
        <end position="134"/>
    </location>
</feature>
<comment type="similarity">
    <text evidence="2">Belongs to the glycosyltransferase 2 family.</text>
</comment>
<name>A0A916K2D4_9BACL</name>
<keyword evidence="12" id="KW-1185">Reference proteome</keyword>
<keyword evidence="5" id="KW-0460">Magnesium</keyword>
<comment type="cofactor">
    <cofactor evidence="1">
        <name>Mg(2+)</name>
        <dbReference type="ChEBI" id="CHEBI:18420"/>
    </cofactor>
</comment>
<dbReference type="RefSeq" id="WP_218092347.1">
    <property type="nucleotide sequence ID" value="NZ_CAJVAS010000009.1"/>
</dbReference>
<dbReference type="PANTHER" id="PTHR48090:SF10">
    <property type="entry name" value="GLUCOSYL-3-PHOSPHOGLYCERATE SYNTHASE"/>
    <property type="match status" value="1"/>
</dbReference>
<evidence type="ECO:0000256" key="5">
    <source>
        <dbReference type="ARBA" id="ARBA00022842"/>
    </source>
</evidence>
<comment type="catalytic activity">
    <reaction evidence="8">
        <text>(2R)-3-phosphoglycerate + UDP-alpha-D-glucose = (2R)-2-O-(alpha-D-glucopyranosyl)-3-phospho-glycerate + UDP + H(+)</text>
        <dbReference type="Rhea" id="RHEA:31319"/>
        <dbReference type="ChEBI" id="CHEBI:15378"/>
        <dbReference type="ChEBI" id="CHEBI:58223"/>
        <dbReference type="ChEBI" id="CHEBI:58272"/>
        <dbReference type="ChEBI" id="CHEBI:58885"/>
        <dbReference type="ChEBI" id="CHEBI:62600"/>
        <dbReference type="EC" id="2.4.1.266"/>
    </reaction>
    <physiologicalReaction direction="left-to-right" evidence="8">
        <dbReference type="Rhea" id="RHEA:31320"/>
    </physiologicalReaction>
</comment>
<comment type="caution">
    <text evidence="11">The sequence shown here is derived from an EMBL/GenBank/DDBJ whole genome shotgun (WGS) entry which is preliminary data.</text>
</comment>
<evidence type="ECO:0000256" key="3">
    <source>
        <dbReference type="ARBA" id="ARBA00022676"/>
    </source>
</evidence>
<gene>
    <name evidence="11" type="ORF">PAESOLCIP111_02567</name>
</gene>
<evidence type="ECO:0000256" key="9">
    <source>
        <dbReference type="ARBA" id="ARBA00048997"/>
    </source>
</evidence>
<protein>
    <recommendedName>
        <fullName evidence="7">Glucosyl-3-phosphoglycerate synthase</fullName>
        <ecNumber evidence="6">2.4.1.266</ecNumber>
    </recommendedName>
</protein>
<evidence type="ECO:0000259" key="10">
    <source>
        <dbReference type="Pfam" id="PF00535"/>
    </source>
</evidence>
<evidence type="ECO:0000313" key="12">
    <source>
        <dbReference type="Proteomes" id="UP000693672"/>
    </source>
</evidence>
<evidence type="ECO:0000256" key="1">
    <source>
        <dbReference type="ARBA" id="ARBA00001946"/>
    </source>
</evidence>
<reference evidence="11" key="1">
    <citation type="submission" date="2021-06" db="EMBL/GenBank/DDBJ databases">
        <authorList>
            <person name="Criscuolo A."/>
        </authorList>
    </citation>
    <scope>NUCLEOTIDE SEQUENCE</scope>
    <source>
        <strain evidence="11">CIP111600</strain>
    </source>
</reference>
<dbReference type="PANTHER" id="PTHR48090">
    <property type="entry name" value="UNDECAPRENYL-PHOSPHATE 4-DEOXY-4-FORMAMIDO-L-ARABINOSE TRANSFERASE-RELATED"/>
    <property type="match status" value="1"/>
</dbReference>
<keyword evidence="4" id="KW-0808">Transferase</keyword>
<dbReference type="InterPro" id="IPR001173">
    <property type="entry name" value="Glyco_trans_2-like"/>
</dbReference>
<organism evidence="11 12">
    <name type="scientific">Paenibacillus solanacearum</name>
    <dbReference type="NCBI Taxonomy" id="2048548"/>
    <lineage>
        <taxon>Bacteria</taxon>
        <taxon>Bacillati</taxon>
        <taxon>Bacillota</taxon>
        <taxon>Bacilli</taxon>
        <taxon>Bacillales</taxon>
        <taxon>Paenibacillaceae</taxon>
        <taxon>Paenibacillus</taxon>
    </lineage>
</organism>
<dbReference type="Proteomes" id="UP000693672">
    <property type="component" value="Unassembled WGS sequence"/>
</dbReference>
<sequence>MTQHTDQPDDRISEPLASASAEIDTKPKVSVVIPAMNEMRTIDKIVHEARSVHPLTEVIVIDNGSQDGTAMIAAQAGARVIRYAAALGHDVGRSIGAREARGDIILFTDGDIVIGANNLIPFVEAVDRGVDVALNMYEGKLRSSEITTVALCKKVLNAMLQRSDLGGSSLTTIPHAMSRRALNIIGLESLAVPPKAQAIAITKGLLVQPVHFVDVGAVNPKRRKKPDPLVPLITGDHLEAIHWLLSQEGPRANFSDLGRKRERVVD</sequence>
<dbReference type="EMBL" id="CAJVAS010000009">
    <property type="protein sequence ID" value="CAG7623836.1"/>
    <property type="molecule type" value="Genomic_DNA"/>
</dbReference>
<evidence type="ECO:0000256" key="2">
    <source>
        <dbReference type="ARBA" id="ARBA00006739"/>
    </source>
</evidence>
<evidence type="ECO:0000256" key="6">
    <source>
        <dbReference type="ARBA" id="ARBA00039022"/>
    </source>
</evidence>